<dbReference type="Proteomes" id="UP000308600">
    <property type="component" value="Unassembled WGS sequence"/>
</dbReference>
<proteinExistence type="predicted"/>
<protein>
    <submittedName>
        <fullName evidence="1">Uncharacterized protein</fullName>
    </submittedName>
</protein>
<name>A0ACD3A7P0_9AGAR</name>
<organism evidence="1 2">
    <name type="scientific">Pluteus cervinus</name>
    <dbReference type="NCBI Taxonomy" id="181527"/>
    <lineage>
        <taxon>Eukaryota</taxon>
        <taxon>Fungi</taxon>
        <taxon>Dikarya</taxon>
        <taxon>Basidiomycota</taxon>
        <taxon>Agaricomycotina</taxon>
        <taxon>Agaricomycetes</taxon>
        <taxon>Agaricomycetidae</taxon>
        <taxon>Agaricales</taxon>
        <taxon>Pluteineae</taxon>
        <taxon>Pluteaceae</taxon>
        <taxon>Pluteus</taxon>
    </lineage>
</organism>
<evidence type="ECO:0000313" key="2">
    <source>
        <dbReference type="Proteomes" id="UP000308600"/>
    </source>
</evidence>
<gene>
    <name evidence="1" type="ORF">BDN72DRAFT_903922</name>
</gene>
<evidence type="ECO:0000313" key="1">
    <source>
        <dbReference type="EMBL" id="TFK61656.1"/>
    </source>
</evidence>
<reference evidence="1 2" key="1">
    <citation type="journal article" date="2019" name="Nat. Ecol. Evol.">
        <title>Megaphylogeny resolves global patterns of mushroom evolution.</title>
        <authorList>
            <person name="Varga T."/>
            <person name="Krizsan K."/>
            <person name="Foldi C."/>
            <person name="Dima B."/>
            <person name="Sanchez-Garcia M."/>
            <person name="Sanchez-Ramirez S."/>
            <person name="Szollosi G.J."/>
            <person name="Szarkandi J.G."/>
            <person name="Papp V."/>
            <person name="Albert L."/>
            <person name="Andreopoulos W."/>
            <person name="Angelini C."/>
            <person name="Antonin V."/>
            <person name="Barry K.W."/>
            <person name="Bougher N.L."/>
            <person name="Buchanan P."/>
            <person name="Buyck B."/>
            <person name="Bense V."/>
            <person name="Catcheside P."/>
            <person name="Chovatia M."/>
            <person name="Cooper J."/>
            <person name="Damon W."/>
            <person name="Desjardin D."/>
            <person name="Finy P."/>
            <person name="Geml J."/>
            <person name="Haridas S."/>
            <person name="Hughes K."/>
            <person name="Justo A."/>
            <person name="Karasinski D."/>
            <person name="Kautmanova I."/>
            <person name="Kiss B."/>
            <person name="Kocsube S."/>
            <person name="Kotiranta H."/>
            <person name="LaButti K.M."/>
            <person name="Lechner B.E."/>
            <person name="Liimatainen K."/>
            <person name="Lipzen A."/>
            <person name="Lukacs Z."/>
            <person name="Mihaltcheva S."/>
            <person name="Morgado L.N."/>
            <person name="Niskanen T."/>
            <person name="Noordeloos M.E."/>
            <person name="Ohm R.A."/>
            <person name="Ortiz-Santana B."/>
            <person name="Ovrebo C."/>
            <person name="Racz N."/>
            <person name="Riley R."/>
            <person name="Savchenko A."/>
            <person name="Shiryaev A."/>
            <person name="Soop K."/>
            <person name="Spirin V."/>
            <person name="Szebenyi C."/>
            <person name="Tomsovsky M."/>
            <person name="Tulloss R.E."/>
            <person name="Uehling J."/>
            <person name="Grigoriev I.V."/>
            <person name="Vagvolgyi C."/>
            <person name="Papp T."/>
            <person name="Martin F.M."/>
            <person name="Miettinen O."/>
            <person name="Hibbett D.S."/>
            <person name="Nagy L.G."/>
        </authorList>
    </citation>
    <scope>NUCLEOTIDE SEQUENCE [LARGE SCALE GENOMIC DNA]</scope>
    <source>
        <strain evidence="1 2">NL-1719</strain>
    </source>
</reference>
<dbReference type="EMBL" id="ML208640">
    <property type="protein sequence ID" value="TFK61656.1"/>
    <property type="molecule type" value="Genomic_DNA"/>
</dbReference>
<keyword evidence="2" id="KW-1185">Reference proteome</keyword>
<sequence>MFDNLTHLWLVTSIDWKLQWDVLEGIQHLPKLTHLSLSMVSSSMDWDDVENVQLLVSLAQNILKHCKYLTVLVVSNGNLFDWGPTRQLFVPPSAAEIGDPRIVSLDYAYLRDWEDGSQGRGDMWTIAEAIVERQTLIQKPLYMTVI</sequence>
<accession>A0ACD3A7P0</accession>